<evidence type="ECO:0000256" key="3">
    <source>
        <dbReference type="ARBA" id="ARBA00022692"/>
    </source>
</evidence>
<dbReference type="AlphaFoldDB" id="A0A504YSS1"/>
<organism evidence="7 8">
    <name type="scientific">Fasciola gigantica</name>
    <name type="common">Giant liver fluke</name>
    <dbReference type="NCBI Taxonomy" id="46835"/>
    <lineage>
        <taxon>Eukaryota</taxon>
        <taxon>Metazoa</taxon>
        <taxon>Spiralia</taxon>
        <taxon>Lophotrochozoa</taxon>
        <taxon>Platyhelminthes</taxon>
        <taxon>Trematoda</taxon>
        <taxon>Digenea</taxon>
        <taxon>Plagiorchiida</taxon>
        <taxon>Echinostomata</taxon>
        <taxon>Echinostomatoidea</taxon>
        <taxon>Fasciolidae</taxon>
        <taxon>Fasciola</taxon>
    </lineage>
</organism>
<dbReference type="GO" id="GO:0016020">
    <property type="term" value="C:membrane"/>
    <property type="evidence" value="ECO:0007669"/>
    <property type="project" value="UniProtKB-SubCell"/>
</dbReference>
<comment type="caution">
    <text evidence="7">The sequence shown here is derived from an EMBL/GenBank/DDBJ whole genome shotgun (WGS) entry which is preliminary data.</text>
</comment>
<sequence length="98" mass="10841">MRVIGPKCSVFLLVMSVWGVLMLLLMGVFARVNAVSLAEDIPLNQAEWAKQNYSPQLVDDAYVMMSNNCFIAAGIYVIVLGFAGVQYYVNKRASPLVH</sequence>
<dbReference type="EMBL" id="SUNJ01008710">
    <property type="protein sequence ID" value="TPP61017.1"/>
    <property type="molecule type" value="Genomic_DNA"/>
</dbReference>
<gene>
    <name evidence="7" type="ORF">FGIG_06463</name>
</gene>
<feature type="transmembrane region" description="Helical" evidence="6">
    <location>
        <begin position="62"/>
        <end position="89"/>
    </location>
</feature>
<accession>A0A504YSS1</accession>
<keyword evidence="5 6" id="KW-0472">Membrane</keyword>
<dbReference type="GO" id="GO:0004521">
    <property type="term" value="F:RNA endonuclease activity"/>
    <property type="evidence" value="ECO:0007669"/>
    <property type="project" value="InterPro"/>
</dbReference>
<evidence type="ECO:0000256" key="2">
    <source>
        <dbReference type="ARBA" id="ARBA00008458"/>
    </source>
</evidence>
<evidence type="ECO:0000313" key="8">
    <source>
        <dbReference type="Proteomes" id="UP000316759"/>
    </source>
</evidence>
<protein>
    <submittedName>
        <fullName evidence="7">Ribonuclease kappa-A</fullName>
    </submittedName>
</protein>
<comment type="similarity">
    <text evidence="2">Belongs to the RNase K family.</text>
</comment>
<dbReference type="InterPro" id="IPR026770">
    <property type="entry name" value="RNase_K"/>
</dbReference>
<dbReference type="PANTHER" id="PTHR31733">
    <property type="entry name" value="RIBONUCLEASE KAPPA"/>
    <property type="match status" value="1"/>
</dbReference>
<evidence type="ECO:0000256" key="1">
    <source>
        <dbReference type="ARBA" id="ARBA00004141"/>
    </source>
</evidence>
<keyword evidence="4 6" id="KW-1133">Transmembrane helix</keyword>
<keyword evidence="8" id="KW-1185">Reference proteome</keyword>
<evidence type="ECO:0000256" key="6">
    <source>
        <dbReference type="SAM" id="Phobius"/>
    </source>
</evidence>
<proteinExistence type="inferred from homology"/>
<dbReference type="STRING" id="46835.A0A504YSS1"/>
<evidence type="ECO:0000256" key="4">
    <source>
        <dbReference type="ARBA" id="ARBA00022989"/>
    </source>
</evidence>
<evidence type="ECO:0000313" key="7">
    <source>
        <dbReference type="EMBL" id="TPP61017.1"/>
    </source>
</evidence>
<name>A0A504YSS1_FASGI</name>
<dbReference type="Proteomes" id="UP000316759">
    <property type="component" value="Unassembled WGS sequence"/>
</dbReference>
<reference evidence="7 8" key="1">
    <citation type="submission" date="2019-04" db="EMBL/GenBank/DDBJ databases">
        <title>Annotation for the trematode Fasciola gigantica.</title>
        <authorList>
            <person name="Choi Y.-J."/>
        </authorList>
    </citation>
    <scope>NUCLEOTIDE SEQUENCE [LARGE SCALE GENOMIC DNA]</scope>
    <source>
        <strain evidence="7">Uganda_cow_1</strain>
    </source>
</reference>
<dbReference type="OrthoDB" id="67317at2759"/>
<comment type="subcellular location">
    <subcellularLocation>
        <location evidence="1">Membrane</location>
        <topology evidence="1">Multi-pass membrane protein</topology>
    </subcellularLocation>
</comment>
<evidence type="ECO:0000256" key="5">
    <source>
        <dbReference type="ARBA" id="ARBA00023136"/>
    </source>
</evidence>
<keyword evidence="3 6" id="KW-0812">Transmembrane</keyword>